<accession>A0AAW1LSE1</accession>
<dbReference type="Proteomes" id="UP001458880">
    <property type="component" value="Unassembled WGS sequence"/>
</dbReference>
<dbReference type="AlphaFoldDB" id="A0AAW1LSE1"/>
<comment type="caution">
    <text evidence="1">The sequence shown here is derived from an EMBL/GenBank/DDBJ whole genome shotgun (WGS) entry which is preliminary data.</text>
</comment>
<keyword evidence="2" id="KW-1185">Reference proteome</keyword>
<gene>
    <name evidence="1" type="ORF">QE152_g10860</name>
</gene>
<evidence type="ECO:0000313" key="1">
    <source>
        <dbReference type="EMBL" id="KAK9737271.1"/>
    </source>
</evidence>
<organism evidence="1 2">
    <name type="scientific">Popillia japonica</name>
    <name type="common">Japanese beetle</name>
    <dbReference type="NCBI Taxonomy" id="7064"/>
    <lineage>
        <taxon>Eukaryota</taxon>
        <taxon>Metazoa</taxon>
        <taxon>Ecdysozoa</taxon>
        <taxon>Arthropoda</taxon>
        <taxon>Hexapoda</taxon>
        <taxon>Insecta</taxon>
        <taxon>Pterygota</taxon>
        <taxon>Neoptera</taxon>
        <taxon>Endopterygota</taxon>
        <taxon>Coleoptera</taxon>
        <taxon>Polyphaga</taxon>
        <taxon>Scarabaeiformia</taxon>
        <taxon>Scarabaeidae</taxon>
        <taxon>Rutelinae</taxon>
        <taxon>Popillia</taxon>
    </lineage>
</organism>
<reference evidence="1 2" key="1">
    <citation type="journal article" date="2024" name="BMC Genomics">
        <title>De novo assembly and annotation of Popillia japonica's genome with initial clues to its potential as an invasive pest.</title>
        <authorList>
            <person name="Cucini C."/>
            <person name="Boschi S."/>
            <person name="Funari R."/>
            <person name="Cardaioli E."/>
            <person name="Iannotti N."/>
            <person name="Marturano G."/>
            <person name="Paoli F."/>
            <person name="Bruttini M."/>
            <person name="Carapelli A."/>
            <person name="Frati F."/>
            <person name="Nardi F."/>
        </authorList>
    </citation>
    <scope>NUCLEOTIDE SEQUENCE [LARGE SCALE GENOMIC DNA]</scope>
    <source>
        <strain evidence="1">DMR45628</strain>
    </source>
</reference>
<evidence type="ECO:0000313" key="2">
    <source>
        <dbReference type="Proteomes" id="UP001458880"/>
    </source>
</evidence>
<protein>
    <submittedName>
        <fullName evidence="1">Uncharacterized protein</fullName>
    </submittedName>
</protein>
<proteinExistence type="predicted"/>
<dbReference type="EMBL" id="JASPKY010000102">
    <property type="protein sequence ID" value="KAK9737271.1"/>
    <property type="molecule type" value="Genomic_DNA"/>
</dbReference>
<sequence length="114" mass="13208">MHYKIHKLRAKECYLLLKEEKEESITFCSDMQQVQCLANPPIGIAFYLRQLAFFCFSVTNVKSEHPVFYTTPENLAGCGSSEEVFIVDRLPKTNLFSCYLHNHEILGGWALWTE</sequence>
<name>A0AAW1LSE1_POPJA</name>